<dbReference type="EMBL" id="CACRXK020005039">
    <property type="protein sequence ID" value="CAB4004901.1"/>
    <property type="molecule type" value="Genomic_DNA"/>
</dbReference>
<dbReference type="Pfam" id="PF03372">
    <property type="entry name" value="Exo_endo_phos"/>
    <property type="match status" value="1"/>
</dbReference>
<organism evidence="2 3">
    <name type="scientific">Paramuricea clavata</name>
    <name type="common">Red gorgonian</name>
    <name type="synonym">Violescent sea-whip</name>
    <dbReference type="NCBI Taxonomy" id="317549"/>
    <lineage>
        <taxon>Eukaryota</taxon>
        <taxon>Metazoa</taxon>
        <taxon>Cnidaria</taxon>
        <taxon>Anthozoa</taxon>
        <taxon>Octocorallia</taxon>
        <taxon>Malacalcyonacea</taxon>
        <taxon>Plexauridae</taxon>
        <taxon>Paramuricea</taxon>
    </lineage>
</organism>
<proteinExistence type="predicted"/>
<dbReference type="Proteomes" id="UP001152795">
    <property type="component" value="Unassembled WGS sequence"/>
</dbReference>
<gene>
    <name evidence="2" type="ORF">PACLA_8A034536</name>
</gene>
<name>A0A7D9EB43_PARCT</name>
<protein>
    <submittedName>
        <fullName evidence="2">RNA-directed DNA polymerase from mobile element jockey</fullName>
    </submittedName>
</protein>
<dbReference type="InterPro" id="IPR005135">
    <property type="entry name" value="Endo/exonuclease/phosphatase"/>
</dbReference>
<evidence type="ECO:0000313" key="3">
    <source>
        <dbReference type="Proteomes" id="UP001152795"/>
    </source>
</evidence>
<feature type="domain" description="Endonuclease/exonuclease/phosphatase" evidence="1">
    <location>
        <begin position="78"/>
        <end position="189"/>
    </location>
</feature>
<dbReference type="Gene3D" id="3.60.10.10">
    <property type="entry name" value="Endonuclease/exonuclease/phosphatase"/>
    <property type="match status" value="1"/>
</dbReference>
<dbReference type="GO" id="GO:0003964">
    <property type="term" value="F:RNA-directed DNA polymerase activity"/>
    <property type="evidence" value="ECO:0007669"/>
    <property type="project" value="UniProtKB-KW"/>
</dbReference>
<sequence length="322" mass="36841">MHDHVLRKYNLPLNNYHRYGLQFNIKNYYSQLLFILLVGDVATNPGPSKPVKCVSLNARSLKNSHNIDNNNLKVLYLNARSIKSFIAIGNNPSKKVCKITLLQELVSTGDYEVICICETWLNKTVLDSELLPGFNTFRRDRNGKIGGGVLIAVKEGLQATRRCDLERDGAEFVVVQLNKVNNSSIILYTYYRKIGEILCKDRLLAVNLLPLSYDGEVNYHQQKSLIVFKRNDQSYHVFQQILEICFPKVPQLTVEHWLQKSGSELPPAKSLIVFKRNDQSYDHDYGALVAKNWNIYHQNKFIGMLAFECAWTNAIHISDFSG</sequence>
<dbReference type="AlphaFoldDB" id="A0A7D9EB43"/>
<dbReference type="SUPFAM" id="SSF56219">
    <property type="entry name" value="DNase I-like"/>
    <property type="match status" value="1"/>
</dbReference>
<evidence type="ECO:0000313" key="2">
    <source>
        <dbReference type="EMBL" id="CAB4004901.1"/>
    </source>
</evidence>
<keyword evidence="2" id="KW-0548">Nucleotidyltransferase</keyword>
<keyword evidence="2" id="KW-0695">RNA-directed DNA polymerase</keyword>
<accession>A0A7D9EB43</accession>
<dbReference type="OrthoDB" id="7479742at2759"/>
<evidence type="ECO:0000259" key="1">
    <source>
        <dbReference type="Pfam" id="PF03372"/>
    </source>
</evidence>
<keyword evidence="3" id="KW-1185">Reference proteome</keyword>
<comment type="caution">
    <text evidence="2">The sequence shown here is derived from an EMBL/GenBank/DDBJ whole genome shotgun (WGS) entry which is preliminary data.</text>
</comment>
<dbReference type="PANTHER" id="PTHR33395">
    <property type="entry name" value="TRANSCRIPTASE, PUTATIVE-RELATED-RELATED"/>
    <property type="match status" value="1"/>
</dbReference>
<reference evidence="2" key="1">
    <citation type="submission" date="2020-04" db="EMBL/GenBank/DDBJ databases">
        <authorList>
            <person name="Alioto T."/>
            <person name="Alioto T."/>
            <person name="Gomez Garrido J."/>
        </authorList>
    </citation>
    <scope>NUCLEOTIDE SEQUENCE</scope>
    <source>
        <strain evidence="2">A484AB</strain>
    </source>
</reference>
<dbReference type="PANTHER" id="PTHR33395:SF22">
    <property type="entry name" value="REVERSE TRANSCRIPTASE DOMAIN-CONTAINING PROTEIN"/>
    <property type="match status" value="1"/>
</dbReference>
<keyword evidence="2" id="KW-0808">Transferase</keyword>
<dbReference type="InterPro" id="IPR036691">
    <property type="entry name" value="Endo/exonu/phosph_ase_sf"/>
</dbReference>